<dbReference type="GO" id="GO:0016491">
    <property type="term" value="F:oxidoreductase activity"/>
    <property type="evidence" value="ECO:0007669"/>
    <property type="project" value="UniProtKB-KW"/>
</dbReference>
<dbReference type="InterPro" id="IPR020904">
    <property type="entry name" value="Sc_DH/Rdtase_CS"/>
</dbReference>
<dbReference type="RefSeq" id="XP_022579515.1">
    <property type="nucleotide sequence ID" value="XM_022723530.1"/>
</dbReference>
<protein>
    <submittedName>
        <fullName evidence="4">Uncharacterized protein</fullName>
    </submittedName>
</protein>
<dbReference type="OrthoDB" id="4131217at2759"/>
<comment type="similarity">
    <text evidence="1">Belongs to the short-chain dehydrogenases/reductases (SDR) family.</text>
</comment>
<accession>A0A1L9SCQ7</accession>
<dbReference type="Pfam" id="PF13561">
    <property type="entry name" value="adh_short_C2"/>
    <property type="match status" value="1"/>
</dbReference>
<dbReference type="STRING" id="1073090.A0A1L9SCQ7"/>
<dbReference type="InterPro" id="IPR002347">
    <property type="entry name" value="SDR_fam"/>
</dbReference>
<name>A0A1L9SCQ7_9EURO</name>
<evidence type="ECO:0000313" key="4">
    <source>
        <dbReference type="EMBL" id="OJJ45005.1"/>
    </source>
</evidence>
<gene>
    <name evidence="4" type="ORF">ASPZODRAFT_134438</name>
</gene>
<evidence type="ECO:0000256" key="3">
    <source>
        <dbReference type="ARBA" id="ARBA00023002"/>
    </source>
</evidence>
<dbReference type="CDD" id="cd05233">
    <property type="entry name" value="SDR_c"/>
    <property type="match status" value="1"/>
</dbReference>
<evidence type="ECO:0000313" key="5">
    <source>
        <dbReference type="Proteomes" id="UP000184188"/>
    </source>
</evidence>
<dbReference type="VEuPathDB" id="FungiDB:ASPZODRAFT_134438"/>
<keyword evidence="2" id="KW-0521">NADP</keyword>
<reference evidence="5" key="1">
    <citation type="journal article" date="2017" name="Genome Biol.">
        <title>Comparative genomics reveals high biological diversity and specific adaptations in the industrially and medically important fungal genus Aspergillus.</title>
        <authorList>
            <person name="de Vries R.P."/>
            <person name="Riley R."/>
            <person name="Wiebenga A."/>
            <person name="Aguilar-Osorio G."/>
            <person name="Amillis S."/>
            <person name="Uchima C.A."/>
            <person name="Anderluh G."/>
            <person name="Asadollahi M."/>
            <person name="Askin M."/>
            <person name="Barry K."/>
            <person name="Battaglia E."/>
            <person name="Bayram O."/>
            <person name="Benocci T."/>
            <person name="Braus-Stromeyer S.A."/>
            <person name="Caldana C."/>
            <person name="Canovas D."/>
            <person name="Cerqueira G.C."/>
            <person name="Chen F."/>
            <person name="Chen W."/>
            <person name="Choi C."/>
            <person name="Clum A."/>
            <person name="Dos Santos R.A."/>
            <person name="Damasio A.R."/>
            <person name="Diallinas G."/>
            <person name="Emri T."/>
            <person name="Fekete E."/>
            <person name="Flipphi M."/>
            <person name="Freyberg S."/>
            <person name="Gallo A."/>
            <person name="Gournas C."/>
            <person name="Habgood R."/>
            <person name="Hainaut M."/>
            <person name="Harispe M.L."/>
            <person name="Henrissat B."/>
            <person name="Hilden K.S."/>
            <person name="Hope R."/>
            <person name="Hossain A."/>
            <person name="Karabika E."/>
            <person name="Karaffa L."/>
            <person name="Karanyi Z."/>
            <person name="Krasevec N."/>
            <person name="Kuo A."/>
            <person name="Kusch H."/>
            <person name="LaButti K."/>
            <person name="Lagendijk E.L."/>
            <person name="Lapidus A."/>
            <person name="Levasseur A."/>
            <person name="Lindquist E."/>
            <person name="Lipzen A."/>
            <person name="Logrieco A.F."/>
            <person name="MacCabe A."/>
            <person name="Maekelae M.R."/>
            <person name="Malavazi I."/>
            <person name="Melin P."/>
            <person name="Meyer V."/>
            <person name="Mielnichuk N."/>
            <person name="Miskei M."/>
            <person name="Molnar A.P."/>
            <person name="Mule G."/>
            <person name="Ngan C.Y."/>
            <person name="Orejas M."/>
            <person name="Orosz E."/>
            <person name="Ouedraogo J.P."/>
            <person name="Overkamp K.M."/>
            <person name="Park H.-S."/>
            <person name="Perrone G."/>
            <person name="Piumi F."/>
            <person name="Punt P.J."/>
            <person name="Ram A.F."/>
            <person name="Ramon A."/>
            <person name="Rauscher S."/>
            <person name="Record E."/>
            <person name="Riano-Pachon D.M."/>
            <person name="Robert V."/>
            <person name="Roehrig J."/>
            <person name="Ruller R."/>
            <person name="Salamov A."/>
            <person name="Salih N.S."/>
            <person name="Samson R.A."/>
            <person name="Sandor E."/>
            <person name="Sanguinetti M."/>
            <person name="Schuetze T."/>
            <person name="Sepcic K."/>
            <person name="Shelest E."/>
            <person name="Sherlock G."/>
            <person name="Sophianopoulou V."/>
            <person name="Squina F.M."/>
            <person name="Sun H."/>
            <person name="Susca A."/>
            <person name="Todd R.B."/>
            <person name="Tsang A."/>
            <person name="Unkles S.E."/>
            <person name="van de Wiele N."/>
            <person name="van Rossen-Uffink D."/>
            <person name="Oliveira J.V."/>
            <person name="Vesth T.C."/>
            <person name="Visser J."/>
            <person name="Yu J.-H."/>
            <person name="Zhou M."/>
            <person name="Andersen M.R."/>
            <person name="Archer D.B."/>
            <person name="Baker S.E."/>
            <person name="Benoit I."/>
            <person name="Brakhage A.A."/>
            <person name="Braus G.H."/>
            <person name="Fischer R."/>
            <person name="Frisvad J.C."/>
            <person name="Goldman G.H."/>
            <person name="Houbraken J."/>
            <person name="Oakley B."/>
            <person name="Pocsi I."/>
            <person name="Scazzocchio C."/>
            <person name="Seiboth B."/>
            <person name="vanKuyk P.A."/>
            <person name="Wortman J."/>
            <person name="Dyer P.S."/>
            <person name="Grigoriev I.V."/>
        </authorList>
    </citation>
    <scope>NUCLEOTIDE SEQUENCE [LARGE SCALE GENOMIC DNA]</scope>
    <source>
        <strain evidence="5">CBS 506.65</strain>
    </source>
</reference>
<dbReference type="EMBL" id="KV878346">
    <property type="protein sequence ID" value="OJJ45005.1"/>
    <property type="molecule type" value="Genomic_DNA"/>
</dbReference>
<keyword evidence="5" id="KW-1185">Reference proteome</keyword>
<proteinExistence type="inferred from homology"/>
<dbReference type="Proteomes" id="UP000184188">
    <property type="component" value="Unassembled WGS sequence"/>
</dbReference>
<sequence length="316" mass="33253">MSRIAKQRLQALSQQLVEGIPDAGSFEDIPRIRKVAPDTGGDRVKEKVIIVTGANSPTGIGRATAHQFARNGARAIYLCDFADSHLATHKRELASLYPDVAVHLRTFDAADEAAVKSVVDDAVREYGRLDVFFANAGVVGHSSKLVTELTADEFARTLRTNTVSVFLAVKYAVPAMKRTDPASKPYPGGSIVLTASVAGLRSNAGSTDYSASKAGVVSVAQTAAFQLAGTGIRVNAVCPGLVETGMTQLMYDTARQRGSEGKIGQLNPLRRGAVADEIARVVLFLASEESSYVNGQAWAVCGGLSAGHPVVPGKLA</sequence>
<dbReference type="PRINTS" id="PR00080">
    <property type="entry name" value="SDRFAMILY"/>
</dbReference>
<keyword evidence="3" id="KW-0560">Oxidoreductase</keyword>
<organism evidence="4 5">
    <name type="scientific">Penicilliopsis zonata CBS 506.65</name>
    <dbReference type="NCBI Taxonomy" id="1073090"/>
    <lineage>
        <taxon>Eukaryota</taxon>
        <taxon>Fungi</taxon>
        <taxon>Dikarya</taxon>
        <taxon>Ascomycota</taxon>
        <taxon>Pezizomycotina</taxon>
        <taxon>Eurotiomycetes</taxon>
        <taxon>Eurotiomycetidae</taxon>
        <taxon>Eurotiales</taxon>
        <taxon>Aspergillaceae</taxon>
        <taxon>Penicilliopsis</taxon>
    </lineage>
</organism>
<dbReference type="GeneID" id="34609995"/>
<dbReference type="PROSITE" id="PS00061">
    <property type="entry name" value="ADH_SHORT"/>
    <property type="match status" value="1"/>
</dbReference>
<dbReference type="PANTHER" id="PTHR43180:SF66">
    <property type="entry name" value="SHORT-CHAIN DEHYDROGENASE_REDUCTASE FAMILY PROTEIN"/>
    <property type="match status" value="1"/>
</dbReference>
<dbReference type="PRINTS" id="PR00081">
    <property type="entry name" value="GDHRDH"/>
</dbReference>
<dbReference type="FunFam" id="3.40.50.720:FF:000084">
    <property type="entry name" value="Short-chain dehydrogenase reductase"/>
    <property type="match status" value="1"/>
</dbReference>
<evidence type="ECO:0000256" key="1">
    <source>
        <dbReference type="ARBA" id="ARBA00006484"/>
    </source>
</evidence>
<dbReference type="SUPFAM" id="SSF51735">
    <property type="entry name" value="NAD(P)-binding Rossmann-fold domains"/>
    <property type="match status" value="1"/>
</dbReference>
<dbReference type="AlphaFoldDB" id="A0A1L9SCQ7"/>
<dbReference type="Gene3D" id="3.40.50.720">
    <property type="entry name" value="NAD(P)-binding Rossmann-like Domain"/>
    <property type="match status" value="1"/>
</dbReference>
<evidence type="ECO:0000256" key="2">
    <source>
        <dbReference type="ARBA" id="ARBA00022857"/>
    </source>
</evidence>
<dbReference type="PANTHER" id="PTHR43180">
    <property type="entry name" value="3-OXOACYL-(ACYL-CARRIER-PROTEIN) REDUCTASE (AFU_ORTHOLOGUE AFUA_6G11210)"/>
    <property type="match status" value="1"/>
</dbReference>
<dbReference type="InterPro" id="IPR036291">
    <property type="entry name" value="NAD(P)-bd_dom_sf"/>
</dbReference>